<dbReference type="Gene3D" id="3.40.50.1000">
    <property type="entry name" value="HAD superfamily/HAD-like"/>
    <property type="match status" value="2"/>
</dbReference>
<evidence type="ECO:0000256" key="5">
    <source>
        <dbReference type="ARBA" id="ARBA00022840"/>
    </source>
</evidence>
<dbReference type="PANTHER" id="PTHR24092">
    <property type="entry name" value="PROBABLE PHOSPHOLIPID-TRANSPORTING ATPASE"/>
    <property type="match status" value="1"/>
</dbReference>
<evidence type="ECO:0000256" key="3">
    <source>
        <dbReference type="ARBA" id="ARBA00022723"/>
    </source>
</evidence>
<protein>
    <submittedName>
        <fullName evidence="13">Phospholipid-transporting ATPase</fullName>
    </submittedName>
</protein>
<proteinExistence type="predicted"/>
<dbReference type="SFLD" id="SFLDS00003">
    <property type="entry name" value="Haloacid_Dehalogenase"/>
    <property type="match status" value="1"/>
</dbReference>
<keyword evidence="6" id="KW-0460">Magnesium</keyword>
<dbReference type="EMBL" id="KI545981">
    <property type="protein sequence ID" value="EST48512.1"/>
    <property type="molecule type" value="Genomic_DNA"/>
</dbReference>
<dbReference type="PRINTS" id="PR00119">
    <property type="entry name" value="CATATPASE"/>
</dbReference>
<keyword evidence="9 10" id="KW-0472">Membrane</keyword>
<dbReference type="GO" id="GO:0016887">
    <property type="term" value="F:ATP hydrolysis activity"/>
    <property type="evidence" value="ECO:0007669"/>
    <property type="project" value="InterPro"/>
</dbReference>
<comment type="subcellular location">
    <subcellularLocation>
        <location evidence="1">Membrane</location>
        <topology evidence="1">Multi-pass membrane protein</topology>
    </subcellularLocation>
</comment>
<dbReference type="SFLD" id="SFLDG00002">
    <property type="entry name" value="C1.7:_P-type_atpase_like"/>
    <property type="match status" value="1"/>
</dbReference>
<dbReference type="Pfam" id="PF16212">
    <property type="entry name" value="PhoLip_ATPase_C"/>
    <property type="match status" value="1"/>
</dbReference>
<evidence type="ECO:0000256" key="6">
    <source>
        <dbReference type="ARBA" id="ARBA00022842"/>
    </source>
</evidence>
<evidence type="ECO:0000256" key="8">
    <source>
        <dbReference type="ARBA" id="ARBA00022989"/>
    </source>
</evidence>
<organism evidence="13">
    <name type="scientific">Spironucleus salmonicida</name>
    <dbReference type="NCBI Taxonomy" id="348837"/>
    <lineage>
        <taxon>Eukaryota</taxon>
        <taxon>Metamonada</taxon>
        <taxon>Diplomonadida</taxon>
        <taxon>Hexamitidae</taxon>
        <taxon>Hexamitinae</taxon>
        <taxon>Spironucleus</taxon>
    </lineage>
</organism>
<dbReference type="GO" id="GO:0045332">
    <property type="term" value="P:phospholipid translocation"/>
    <property type="evidence" value="ECO:0007669"/>
    <property type="project" value="TreeGrafter"/>
</dbReference>
<dbReference type="FunFam" id="3.40.50.1000:FF:000001">
    <property type="entry name" value="Phospholipid-transporting ATPase IC"/>
    <property type="match status" value="1"/>
</dbReference>
<evidence type="ECO:0000259" key="11">
    <source>
        <dbReference type="Pfam" id="PF16209"/>
    </source>
</evidence>
<feature type="domain" description="P-type ATPase N-terminal" evidence="11">
    <location>
        <begin position="15"/>
        <end position="58"/>
    </location>
</feature>
<dbReference type="InterPro" id="IPR044492">
    <property type="entry name" value="P_typ_ATPase_HD_dom"/>
</dbReference>
<accession>V6LV49</accession>
<dbReference type="SUPFAM" id="SSF81665">
    <property type="entry name" value="Calcium ATPase, transmembrane domain M"/>
    <property type="match status" value="1"/>
</dbReference>
<dbReference type="InterPro" id="IPR032631">
    <property type="entry name" value="P-type_ATPase_N"/>
</dbReference>
<dbReference type="Proteomes" id="UP000018208">
    <property type="component" value="Unassembled WGS sequence"/>
</dbReference>
<dbReference type="InterPro" id="IPR023214">
    <property type="entry name" value="HAD_sf"/>
</dbReference>
<evidence type="ECO:0000313" key="13">
    <source>
        <dbReference type="EMBL" id="EST48512.1"/>
    </source>
</evidence>
<evidence type="ECO:0000256" key="10">
    <source>
        <dbReference type="SAM" id="Phobius"/>
    </source>
</evidence>
<dbReference type="InterPro" id="IPR001757">
    <property type="entry name" value="P_typ_ATPase"/>
</dbReference>
<evidence type="ECO:0000256" key="7">
    <source>
        <dbReference type="ARBA" id="ARBA00022967"/>
    </source>
</evidence>
<dbReference type="InterPro" id="IPR036412">
    <property type="entry name" value="HAD-like_sf"/>
</dbReference>
<keyword evidence="3" id="KW-0479">Metal-binding</keyword>
<reference evidence="14" key="2">
    <citation type="submission" date="2020-12" db="EMBL/GenBank/DDBJ databases">
        <title>New Spironucleus salmonicida genome in near-complete chromosomes.</title>
        <authorList>
            <person name="Xu F."/>
            <person name="Kurt Z."/>
            <person name="Jimenez-Gonzalez A."/>
            <person name="Astvaldsson A."/>
            <person name="Andersson J.O."/>
            <person name="Svard S.G."/>
        </authorList>
    </citation>
    <scope>NUCLEOTIDE SEQUENCE</scope>
    <source>
        <strain evidence="14">ATCC 50377</strain>
    </source>
</reference>
<dbReference type="SUPFAM" id="SSF81653">
    <property type="entry name" value="Calcium ATPase, transduction domain A"/>
    <property type="match status" value="1"/>
</dbReference>
<evidence type="ECO:0000256" key="1">
    <source>
        <dbReference type="ARBA" id="ARBA00004141"/>
    </source>
</evidence>
<gene>
    <name evidence="13" type="ORF">SS50377_11123</name>
    <name evidence="14" type="ORF">SS50377_23529</name>
</gene>
<dbReference type="SUPFAM" id="SSF81660">
    <property type="entry name" value="Metal cation-transporting ATPase, ATP-binding domain N"/>
    <property type="match status" value="1"/>
</dbReference>
<feature type="transmembrane region" description="Helical" evidence="10">
    <location>
        <begin position="951"/>
        <end position="969"/>
    </location>
</feature>
<dbReference type="EMBL" id="AUWU02000004">
    <property type="protein sequence ID" value="KAH0573594.1"/>
    <property type="molecule type" value="Genomic_DNA"/>
</dbReference>
<dbReference type="PANTHER" id="PTHR24092:SF150">
    <property type="entry name" value="PHOSPHOLIPID-TRANSPORTING ATPASE"/>
    <property type="match status" value="1"/>
</dbReference>
<dbReference type="Pfam" id="PF16209">
    <property type="entry name" value="PhoLip_ATPase_N"/>
    <property type="match status" value="1"/>
</dbReference>
<dbReference type="Gene3D" id="3.40.1110.10">
    <property type="entry name" value="Calcium-transporting ATPase, cytoplasmic domain N"/>
    <property type="match status" value="2"/>
</dbReference>
<dbReference type="InterPro" id="IPR023299">
    <property type="entry name" value="ATPase_P-typ_cyto_dom_N"/>
</dbReference>
<feature type="transmembrane region" description="Helical" evidence="10">
    <location>
        <begin position="912"/>
        <end position="939"/>
    </location>
</feature>
<feature type="transmembrane region" description="Helical" evidence="10">
    <location>
        <begin position="976"/>
        <end position="999"/>
    </location>
</feature>
<dbReference type="Gene3D" id="2.70.150.10">
    <property type="entry name" value="Calcium-transporting ATPase, cytoplasmic transduction domain A"/>
    <property type="match status" value="1"/>
</dbReference>
<evidence type="ECO:0000256" key="9">
    <source>
        <dbReference type="ARBA" id="ARBA00023136"/>
    </source>
</evidence>
<feature type="transmembrane region" description="Helical" evidence="10">
    <location>
        <begin position="293"/>
        <end position="316"/>
    </location>
</feature>
<dbReference type="SUPFAM" id="SSF56784">
    <property type="entry name" value="HAD-like"/>
    <property type="match status" value="1"/>
</dbReference>
<evidence type="ECO:0000256" key="4">
    <source>
        <dbReference type="ARBA" id="ARBA00022741"/>
    </source>
</evidence>
<feature type="transmembrane region" description="Helical" evidence="10">
    <location>
        <begin position="47"/>
        <end position="80"/>
    </location>
</feature>
<dbReference type="AlphaFoldDB" id="V6LV49"/>
<feature type="domain" description="P-type ATPase C-terminal" evidence="12">
    <location>
        <begin position="799"/>
        <end position="1047"/>
    </location>
</feature>
<evidence type="ECO:0000256" key="2">
    <source>
        <dbReference type="ARBA" id="ARBA00022692"/>
    </source>
</evidence>
<dbReference type="OrthoDB" id="377733at2759"/>
<reference evidence="13 14" key="1">
    <citation type="journal article" date="2014" name="PLoS Genet.">
        <title>The Genome of Spironucleus salmonicida Highlights a Fish Pathogen Adapted to Fluctuating Environments.</title>
        <authorList>
            <person name="Xu F."/>
            <person name="Jerlstrom-Hultqvist J."/>
            <person name="Einarsson E."/>
            <person name="Astvaldsson A."/>
            <person name="Svard S.G."/>
            <person name="Andersson J.O."/>
        </authorList>
    </citation>
    <scope>NUCLEOTIDE SEQUENCE</scope>
    <source>
        <strain evidence="14">ATCC 50377</strain>
    </source>
</reference>
<dbReference type="InterPro" id="IPR023298">
    <property type="entry name" value="ATPase_P-typ_TM_dom_sf"/>
</dbReference>
<sequence length="1058" mass="120776">MSSYEKLIELNVANKKAPKNKIVTTKYNIITFLPKFLCYQYMQPSNIYYLLNAVAGFIVYVVAPMSNVLPIIFVLFVSAVREIIEDVNRYHQDNIQNNYQYRILRGGQYLLTKSKDIQQGDIINLSFNQEVPADCLLLNVNDTSNVLFVSTVQLDGESNLKRKYTLNQAINNPANVQVDLPSSDMATFNGVYNNSIEFNIQNVILKGMKIKSQSQLVAAVIYTAKQTKIMVSQSKPRQKQSKQSQRMIKIIMIQALISIILMFVLPFLSIVGFQLSKNEPYFAAEPTSLTAIYIQKCIIYFIVLAYFLPISLFVAIEVIRMLMTYQFNLDRNYLSKEAKLYFQEHGKLDISNEELGKLNKVQLSATVKNSAVIENLFEVDVIFSDKTGTLTRNDMKLVQTCDMNNNIFDITTNEKIPEVQIFLLGLCNTLYQFENDIQGESLDEIAFYKGALQYGMQLIQRYADQVIYQYKGQEIIYQILAIVPFSSDRKRMSIILKEVNTCFTPVEISSPNQPFVLTKGADNEILNLCTGNFTSAQFNILQFSQNGLRTLVFGVGKLDDDFIVNWVSRFKDIVNLGEHNHIYQQHVHLVETLIIPLLITAVEDQLQDNLNDTLKSFQEAQIQLWMLTGDKNETALAIAQTSGMISNSDIVIQLTDITDQDSDDSLLLKIFNNLKDVKEIRKLLNNFKKQYYIRKPIRNKVNCFKSEINYSILIDGYNIKKLQDLGLIHVFFFIAQQAKTIIACRLTPAQKAFIVQETKRVNTTLTTMAVGDGNNDVPMIIQADVGVGIAGKEGLFACNNADITFTEFSHLKRAILVNGRYNHIRFSELIDYNIYRNSIIPCITIVYSFYDKFSVNIFFDSLLLLLYNLAIQNFPILFQSITVKDIQEDVLLNIPCLYRLSRDKQRASFKSVYLRVAIGIYQSIIIVLVTRFTFGYGMITQSGQNGDFNCALQFAFVSLIAITTIEYFLYNNFYTYFSLAAVLLIFILTGLAMIFGNYSTLFGITQVASVVLLQNNMQFYLVFFCTTLISSIPSILLVLLTRYYFPTSTDLARSYKIE</sequence>
<feature type="transmembrane region" description="Helical" evidence="10">
    <location>
        <begin position="1019"/>
        <end position="1045"/>
    </location>
</feature>
<dbReference type="GO" id="GO:0046872">
    <property type="term" value="F:metal ion binding"/>
    <property type="evidence" value="ECO:0007669"/>
    <property type="project" value="UniProtKB-KW"/>
</dbReference>
<evidence type="ECO:0000313" key="15">
    <source>
        <dbReference type="Proteomes" id="UP000018208"/>
    </source>
</evidence>
<keyword evidence="7" id="KW-1278">Translocase</keyword>
<feature type="transmembrane region" description="Helical" evidence="10">
    <location>
        <begin position="247"/>
        <end position="273"/>
    </location>
</feature>
<dbReference type="PROSITE" id="PS00154">
    <property type="entry name" value="ATPASE_E1_E2"/>
    <property type="match status" value="1"/>
</dbReference>
<keyword evidence="2 10" id="KW-0812">Transmembrane</keyword>
<keyword evidence="15" id="KW-1185">Reference proteome</keyword>
<name>V6LV49_9EUKA</name>
<dbReference type="Gene3D" id="1.20.1110.10">
    <property type="entry name" value="Calcium-transporting ATPase, transmembrane domain"/>
    <property type="match status" value="1"/>
</dbReference>
<evidence type="ECO:0000259" key="12">
    <source>
        <dbReference type="Pfam" id="PF16212"/>
    </source>
</evidence>
<keyword evidence="5" id="KW-0067">ATP-binding</keyword>
<keyword evidence="8 10" id="KW-1133">Transmembrane helix</keyword>
<dbReference type="GO" id="GO:0005886">
    <property type="term" value="C:plasma membrane"/>
    <property type="evidence" value="ECO:0007669"/>
    <property type="project" value="TreeGrafter"/>
</dbReference>
<dbReference type="VEuPathDB" id="GiardiaDB:SS50377_23529"/>
<dbReference type="InterPro" id="IPR008250">
    <property type="entry name" value="ATPase_P-typ_transduc_dom_A_sf"/>
</dbReference>
<dbReference type="GO" id="GO:0005524">
    <property type="term" value="F:ATP binding"/>
    <property type="evidence" value="ECO:0007669"/>
    <property type="project" value="UniProtKB-KW"/>
</dbReference>
<dbReference type="GO" id="GO:0140326">
    <property type="term" value="F:ATPase-coupled intramembrane lipid transporter activity"/>
    <property type="evidence" value="ECO:0007669"/>
    <property type="project" value="TreeGrafter"/>
</dbReference>
<dbReference type="InterPro" id="IPR032630">
    <property type="entry name" value="P_typ_ATPase_c"/>
</dbReference>
<keyword evidence="4" id="KW-0547">Nucleotide-binding</keyword>
<dbReference type="NCBIfam" id="TIGR01494">
    <property type="entry name" value="ATPase_P-type"/>
    <property type="match status" value="1"/>
</dbReference>
<dbReference type="Pfam" id="PF13246">
    <property type="entry name" value="Cation_ATPase"/>
    <property type="match status" value="1"/>
</dbReference>
<evidence type="ECO:0000313" key="14">
    <source>
        <dbReference type="EMBL" id="KAH0573594.1"/>
    </source>
</evidence>
<dbReference type="InterPro" id="IPR018303">
    <property type="entry name" value="ATPase_P-typ_P_site"/>
</dbReference>
<dbReference type="SFLD" id="SFLDF00027">
    <property type="entry name" value="p-type_atpase"/>
    <property type="match status" value="1"/>
</dbReference>